<evidence type="ECO:0000256" key="1">
    <source>
        <dbReference type="SAM" id="MobiDB-lite"/>
    </source>
</evidence>
<organism evidence="2 3">
    <name type="scientific">Seiridium unicorne</name>
    <dbReference type="NCBI Taxonomy" id="138068"/>
    <lineage>
        <taxon>Eukaryota</taxon>
        <taxon>Fungi</taxon>
        <taxon>Dikarya</taxon>
        <taxon>Ascomycota</taxon>
        <taxon>Pezizomycotina</taxon>
        <taxon>Sordariomycetes</taxon>
        <taxon>Xylariomycetidae</taxon>
        <taxon>Amphisphaeriales</taxon>
        <taxon>Sporocadaceae</taxon>
        <taxon>Seiridium</taxon>
    </lineage>
</organism>
<feature type="region of interest" description="Disordered" evidence="1">
    <location>
        <begin position="1"/>
        <end position="25"/>
    </location>
</feature>
<protein>
    <submittedName>
        <fullName evidence="2">Uncharacterized protein</fullName>
    </submittedName>
</protein>
<evidence type="ECO:0000313" key="3">
    <source>
        <dbReference type="Proteomes" id="UP001408356"/>
    </source>
</evidence>
<feature type="compositionally biased region" description="Low complexity" evidence="1">
    <location>
        <begin position="1"/>
        <end position="20"/>
    </location>
</feature>
<sequence>MTTNTNSSTPSTRSTSPAPSDFSAKPSLSLGERAVILGWFVNLRRVLACEIGTELSELILDGAVKDFAVFIDTIHPDMKVVEDIMQRTQDARPTGYYADPISTKIALTTTRDIGLPLKFFSPGVQDLIGPEYLKFSAKLSQIIDEDIK</sequence>
<reference evidence="2 3" key="1">
    <citation type="journal article" date="2024" name="J. Plant Pathol.">
        <title>Sequence and assembly of the genome of Seiridium unicorne, isolate CBS 538.82, causal agent of cypress canker disease.</title>
        <authorList>
            <person name="Scali E."/>
            <person name="Rocca G.D."/>
            <person name="Danti R."/>
            <person name="Garbelotto M."/>
            <person name="Barberini S."/>
            <person name="Baroncelli R."/>
            <person name="Emiliani G."/>
        </authorList>
    </citation>
    <scope>NUCLEOTIDE SEQUENCE [LARGE SCALE GENOMIC DNA]</scope>
    <source>
        <strain evidence="2 3">BM-138-508</strain>
    </source>
</reference>
<accession>A0ABR2V414</accession>
<name>A0ABR2V414_9PEZI</name>
<gene>
    <name evidence="2" type="ORF">SUNI508_05587</name>
</gene>
<proteinExistence type="predicted"/>
<dbReference type="Proteomes" id="UP001408356">
    <property type="component" value="Unassembled WGS sequence"/>
</dbReference>
<comment type="caution">
    <text evidence="2">The sequence shown here is derived from an EMBL/GenBank/DDBJ whole genome shotgun (WGS) entry which is preliminary data.</text>
</comment>
<dbReference type="EMBL" id="JARVKF010000168">
    <property type="protein sequence ID" value="KAK9421657.1"/>
    <property type="molecule type" value="Genomic_DNA"/>
</dbReference>
<evidence type="ECO:0000313" key="2">
    <source>
        <dbReference type="EMBL" id="KAK9421657.1"/>
    </source>
</evidence>
<keyword evidence="3" id="KW-1185">Reference proteome</keyword>